<evidence type="ECO:0000256" key="1">
    <source>
        <dbReference type="ARBA" id="ARBA00001946"/>
    </source>
</evidence>
<dbReference type="GO" id="GO:0035529">
    <property type="term" value="F:NADH pyrophosphatase activity"/>
    <property type="evidence" value="ECO:0007669"/>
    <property type="project" value="TreeGrafter"/>
</dbReference>
<proteinExistence type="inferred from homology"/>
<keyword evidence="5" id="KW-0479">Metal-binding</keyword>
<comment type="caution">
    <text evidence="11">The sequence shown here is derived from an EMBL/GenBank/DDBJ whole genome shotgun (WGS) entry which is preliminary data.</text>
</comment>
<evidence type="ECO:0000256" key="7">
    <source>
        <dbReference type="ARBA" id="ARBA00022842"/>
    </source>
</evidence>
<dbReference type="InterPro" id="IPR020084">
    <property type="entry name" value="NUDIX_hydrolase_CS"/>
</dbReference>
<evidence type="ECO:0000259" key="10">
    <source>
        <dbReference type="PROSITE" id="PS51462"/>
    </source>
</evidence>
<evidence type="ECO:0000256" key="8">
    <source>
        <dbReference type="ARBA" id="ARBA00023027"/>
    </source>
</evidence>
<dbReference type="PROSITE" id="PS51462">
    <property type="entry name" value="NUDIX"/>
    <property type="match status" value="1"/>
</dbReference>
<comment type="cofactor">
    <cofactor evidence="1">
        <name>Mg(2+)</name>
        <dbReference type="ChEBI" id="CHEBI:18420"/>
    </cofactor>
</comment>
<dbReference type="RefSeq" id="WP_068163532.1">
    <property type="nucleotide sequence ID" value="NZ_JXJX01000010.1"/>
</dbReference>
<dbReference type="GO" id="GO:0005829">
    <property type="term" value="C:cytosol"/>
    <property type="evidence" value="ECO:0007669"/>
    <property type="project" value="TreeGrafter"/>
</dbReference>
<dbReference type="InterPro" id="IPR015797">
    <property type="entry name" value="NUDIX_hydrolase-like_dom_sf"/>
</dbReference>
<organism evidence="11 12">
    <name type="scientific">Pseudolactococcus plantarum</name>
    <dbReference type="NCBI Taxonomy" id="1365"/>
    <lineage>
        <taxon>Bacteria</taxon>
        <taxon>Bacillati</taxon>
        <taxon>Bacillota</taxon>
        <taxon>Bacilli</taxon>
        <taxon>Lactobacillales</taxon>
        <taxon>Streptococcaceae</taxon>
        <taxon>Pseudolactococcus</taxon>
    </lineage>
</organism>
<comment type="cofactor">
    <cofactor evidence="2">
        <name>Zn(2+)</name>
        <dbReference type="ChEBI" id="CHEBI:29105"/>
    </cofactor>
</comment>
<dbReference type="PANTHER" id="PTHR42904">
    <property type="entry name" value="NUDIX HYDROLASE, NUDC SUBFAMILY"/>
    <property type="match status" value="1"/>
</dbReference>
<dbReference type="InterPro" id="IPR000086">
    <property type="entry name" value="NUDIX_hydrolase_dom"/>
</dbReference>
<evidence type="ECO:0000256" key="3">
    <source>
        <dbReference type="ARBA" id="ARBA00009595"/>
    </source>
</evidence>
<dbReference type="Gene3D" id="3.90.79.10">
    <property type="entry name" value="Nucleoside Triphosphate Pyrophosphohydrolase"/>
    <property type="match status" value="1"/>
</dbReference>
<evidence type="ECO:0000256" key="4">
    <source>
        <dbReference type="ARBA" id="ARBA00012381"/>
    </source>
</evidence>
<comment type="similarity">
    <text evidence="3">Belongs to the Nudix hydrolase family. NudC subfamily.</text>
</comment>
<dbReference type="Pfam" id="PF00293">
    <property type="entry name" value="NUDIX"/>
    <property type="match status" value="1"/>
</dbReference>
<dbReference type="GO" id="GO:0019677">
    <property type="term" value="P:NAD+ catabolic process"/>
    <property type="evidence" value="ECO:0007669"/>
    <property type="project" value="TreeGrafter"/>
</dbReference>
<dbReference type="CDD" id="cd03429">
    <property type="entry name" value="NUDIX_NADH_pyrophosphatase_Nudt13"/>
    <property type="match status" value="1"/>
</dbReference>
<reference evidence="11 12" key="1">
    <citation type="submission" date="2014-12" db="EMBL/GenBank/DDBJ databases">
        <title>Draft genome sequences of 10 type strains of Lactococcus.</title>
        <authorList>
            <person name="Sun Z."/>
            <person name="Zhong Z."/>
            <person name="Liu W."/>
            <person name="Zhang W."/>
            <person name="Zhang H."/>
        </authorList>
    </citation>
    <scope>NUCLEOTIDE SEQUENCE [LARGE SCALE GENOMIC DNA]</scope>
    <source>
        <strain evidence="11 12">DSM 20686</strain>
    </source>
</reference>
<keyword evidence="7" id="KW-0460">Magnesium</keyword>
<dbReference type="EMBL" id="JXJX01000010">
    <property type="protein sequence ID" value="PCS06114.1"/>
    <property type="molecule type" value="Genomic_DNA"/>
</dbReference>
<evidence type="ECO:0000256" key="2">
    <source>
        <dbReference type="ARBA" id="ARBA00001947"/>
    </source>
</evidence>
<dbReference type="Proteomes" id="UP000242246">
    <property type="component" value="Unassembled WGS sequence"/>
</dbReference>
<dbReference type="GO" id="GO:0046872">
    <property type="term" value="F:metal ion binding"/>
    <property type="evidence" value="ECO:0007669"/>
    <property type="project" value="UniProtKB-KW"/>
</dbReference>
<dbReference type="OrthoDB" id="9800077at2"/>
<dbReference type="PANTHER" id="PTHR42904:SF6">
    <property type="entry name" value="NAD-CAPPED RNA HYDROLASE NUDT12"/>
    <property type="match status" value="1"/>
</dbReference>
<comment type="catalytic activity">
    <reaction evidence="9">
        <text>a 5'-end NAD(+)-phospho-ribonucleoside in mRNA + H2O = a 5'-end phospho-adenosine-phospho-ribonucleoside in mRNA + beta-nicotinamide D-ribonucleotide + 2 H(+)</text>
        <dbReference type="Rhea" id="RHEA:60876"/>
        <dbReference type="Rhea" id="RHEA-COMP:15698"/>
        <dbReference type="Rhea" id="RHEA-COMP:15719"/>
        <dbReference type="ChEBI" id="CHEBI:14649"/>
        <dbReference type="ChEBI" id="CHEBI:15377"/>
        <dbReference type="ChEBI" id="CHEBI:15378"/>
        <dbReference type="ChEBI" id="CHEBI:144029"/>
        <dbReference type="ChEBI" id="CHEBI:144051"/>
    </reaction>
    <physiologicalReaction direction="left-to-right" evidence="9">
        <dbReference type="Rhea" id="RHEA:60877"/>
    </physiologicalReaction>
</comment>
<dbReference type="EC" id="3.6.1.22" evidence="4"/>
<evidence type="ECO:0000313" key="11">
    <source>
        <dbReference type="EMBL" id="PCS06114.1"/>
    </source>
</evidence>
<evidence type="ECO:0000313" key="12">
    <source>
        <dbReference type="Proteomes" id="UP000242246"/>
    </source>
</evidence>
<dbReference type="GO" id="GO:0006742">
    <property type="term" value="P:NADP+ catabolic process"/>
    <property type="evidence" value="ECO:0007669"/>
    <property type="project" value="TreeGrafter"/>
</dbReference>
<feature type="domain" description="Nudix hydrolase" evidence="10">
    <location>
        <begin position="35"/>
        <end position="156"/>
    </location>
</feature>
<dbReference type="InterPro" id="IPR049734">
    <property type="entry name" value="NudC-like_C"/>
</dbReference>
<accession>A0A2A5RY35</accession>
<dbReference type="AlphaFoldDB" id="A0A2A5RY35"/>
<evidence type="ECO:0000256" key="5">
    <source>
        <dbReference type="ARBA" id="ARBA00022723"/>
    </source>
</evidence>
<evidence type="ECO:0000256" key="9">
    <source>
        <dbReference type="ARBA" id="ARBA00023679"/>
    </source>
</evidence>
<keyword evidence="8" id="KW-0520">NAD</keyword>
<dbReference type="InterPro" id="IPR050241">
    <property type="entry name" value="NAD-cap_RNA_hydrolase_NudC"/>
</dbReference>
<keyword evidence="12" id="KW-1185">Reference proteome</keyword>
<dbReference type="STRING" id="1348632.GCA_001591745_01371"/>
<evidence type="ECO:0000256" key="6">
    <source>
        <dbReference type="ARBA" id="ARBA00022801"/>
    </source>
</evidence>
<protein>
    <recommendedName>
        <fullName evidence="4">NAD(+) diphosphatase</fullName>
        <ecNumber evidence="4">3.6.1.22</ecNumber>
    </recommendedName>
</protein>
<sequence>MNYCSVCGCKLEKRFLKNEGDIPFCSNCDTFRFPVFNAAVSMLILNQPLDKVLLIQQYQKKDNILVAGYINQGERAEDAVAREVSEEVGLEISHISPNQSQFYAPSNTLILNYSCIAQQEDIALTDEVDKAQWFGLDEARQAIKPNSLAQYFLESFLTKQGK</sequence>
<dbReference type="SUPFAM" id="SSF55811">
    <property type="entry name" value="Nudix"/>
    <property type="match status" value="1"/>
</dbReference>
<keyword evidence="6" id="KW-0378">Hydrolase</keyword>
<gene>
    <name evidence="11" type="ORF">RU87_GL000310</name>
</gene>
<dbReference type="PROSITE" id="PS00893">
    <property type="entry name" value="NUDIX_BOX"/>
    <property type="match status" value="1"/>
</dbReference>
<name>A0A2A5RY35_9LACT</name>